<dbReference type="Proteomes" id="UP001162162">
    <property type="component" value="Unassembled WGS sequence"/>
</dbReference>
<feature type="domain" description="DUF659" evidence="6">
    <location>
        <begin position="124"/>
        <end position="257"/>
    </location>
</feature>
<evidence type="ECO:0000256" key="1">
    <source>
        <dbReference type="ARBA" id="ARBA00004123"/>
    </source>
</evidence>
<dbReference type="GO" id="GO:0008270">
    <property type="term" value="F:zinc ion binding"/>
    <property type="evidence" value="ECO:0007669"/>
    <property type="project" value="UniProtKB-KW"/>
</dbReference>
<evidence type="ECO:0000256" key="4">
    <source>
        <dbReference type="ARBA" id="ARBA00022833"/>
    </source>
</evidence>
<keyword evidence="3" id="KW-0863">Zinc-finger</keyword>
<dbReference type="Pfam" id="PF04937">
    <property type="entry name" value="DUF659"/>
    <property type="match status" value="1"/>
</dbReference>
<proteinExistence type="predicted"/>
<reference evidence="7" key="1">
    <citation type="journal article" date="2023" name="Insect Mol. Biol.">
        <title>Genome sequencing provides insights into the evolution of gene families encoding plant cell wall-degrading enzymes in longhorned beetles.</title>
        <authorList>
            <person name="Shin N.R."/>
            <person name="Okamura Y."/>
            <person name="Kirsch R."/>
            <person name="Pauchet Y."/>
        </authorList>
    </citation>
    <scope>NUCLEOTIDE SEQUENCE</scope>
    <source>
        <strain evidence="7">AMC_N1</strain>
    </source>
</reference>
<comment type="caution">
    <text evidence="7">The sequence shown here is derived from an EMBL/GenBank/DDBJ whole genome shotgun (WGS) entry which is preliminary data.</text>
</comment>
<evidence type="ECO:0000256" key="2">
    <source>
        <dbReference type="ARBA" id="ARBA00022723"/>
    </source>
</evidence>
<accession>A0AAV8XQT1</accession>
<dbReference type="SUPFAM" id="SSF53098">
    <property type="entry name" value="Ribonuclease H-like"/>
    <property type="match status" value="2"/>
</dbReference>
<protein>
    <recommendedName>
        <fullName evidence="6">DUF659 domain-containing protein</fullName>
    </recommendedName>
</protein>
<evidence type="ECO:0000313" key="8">
    <source>
        <dbReference type="Proteomes" id="UP001162162"/>
    </source>
</evidence>
<dbReference type="PANTHER" id="PTHR46481:SF10">
    <property type="entry name" value="ZINC FINGER BED DOMAIN-CONTAINING PROTEIN 39"/>
    <property type="match status" value="1"/>
</dbReference>
<dbReference type="InterPro" id="IPR007021">
    <property type="entry name" value="DUF659"/>
</dbReference>
<gene>
    <name evidence="7" type="ORF">NQ318_004775</name>
</gene>
<dbReference type="GO" id="GO:0005634">
    <property type="term" value="C:nucleus"/>
    <property type="evidence" value="ECO:0007669"/>
    <property type="project" value="UniProtKB-SubCell"/>
</dbReference>
<organism evidence="7 8">
    <name type="scientific">Aromia moschata</name>
    <dbReference type="NCBI Taxonomy" id="1265417"/>
    <lineage>
        <taxon>Eukaryota</taxon>
        <taxon>Metazoa</taxon>
        <taxon>Ecdysozoa</taxon>
        <taxon>Arthropoda</taxon>
        <taxon>Hexapoda</taxon>
        <taxon>Insecta</taxon>
        <taxon>Pterygota</taxon>
        <taxon>Neoptera</taxon>
        <taxon>Endopterygota</taxon>
        <taxon>Coleoptera</taxon>
        <taxon>Polyphaga</taxon>
        <taxon>Cucujiformia</taxon>
        <taxon>Chrysomeloidea</taxon>
        <taxon>Cerambycidae</taxon>
        <taxon>Cerambycinae</taxon>
        <taxon>Callichromatini</taxon>
        <taxon>Aromia</taxon>
    </lineage>
</organism>
<comment type="subcellular location">
    <subcellularLocation>
        <location evidence="1">Nucleus</location>
    </subcellularLocation>
</comment>
<keyword evidence="4" id="KW-0862">Zinc</keyword>
<evidence type="ECO:0000256" key="5">
    <source>
        <dbReference type="ARBA" id="ARBA00023242"/>
    </source>
</evidence>
<sequence length="866" mass="99203">MSRKPKKLLYAHQVNKFIGEFGDLFYDAPTVMCKVCDKSLMCWSKYDCTRHVQSVQHQKKKQGVPLKTQFLFDLLVMLIACNIPFHTLDKQAFRRFWDKYNPQIKLPSRASLSNHVPTVRGFIIDKLKCRLQNRRLWLCIDETTDRQKNHIVNIIVRVLDPRRATFPLLLASKRLAECTGNTITRVVLETLEQFELSTSQVVMFVTDSDPTMLSAGRLLSERDCRFLHVICKVHDLHLVAETIRQSFPKVDALLASTTKVFLKSLKHLREFHRKCPDFPEPPQPILTRGTWLKTVFYYAEHFQQIKAAILEFNPVEVAAIEESQTEFQDLSVETALKTIHNNYKGLYDAIEKLQNSSLSLAESLQIVDEVNSLLQTVGDPMNEPVKNKFENVLKTDADFDRLRRIHEDLCVRDNDIFCNLCDRIINTCKKYNVTRHVRSHGSGYDPTFLYDLTVALVASDIPFHKLSRPALREFLEKYMNRKLPHPNTLRNRYVADIYRDVVRQIRGDIADNCVYFSIDEATDASGRSVAHFVIGALKSNGASDCHLVASKVLGWINHDTLVNFVTECFHTIWPDRDNSNKVLVMLSDSAAYMLKAGTILSEIFPNMVHVTCAARALNRIAETVKDSFPVVNELIEGVTRIFIKAPIRRNAFKAALPDTPLPPEPVVGKCGTWLEAVAYYDEHFEGIQRAVSSFDPNASSAVHTVQNLLQVQKLRDDIRCINSNYAVLTNAIKKLETYGISLQEQFRVLNNVKDYLNHHNTHTVVKEKMQDAFKKNPGYNILEQLCLFLTGPRSDLPPALQKYSAYTDNFAYCPLVTVDVERTCSVREVLLSDKRRSFTTDTLEKYMVIKFHYRHRSADGSDTLSD</sequence>
<keyword evidence="2" id="KW-0479">Metal-binding</keyword>
<dbReference type="AlphaFoldDB" id="A0AAV8XQT1"/>
<evidence type="ECO:0000256" key="3">
    <source>
        <dbReference type="ARBA" id="ARBA00022771"/>
    </source>
</evidence>
<dbReference type="InterPro" id="IPR012337">
    <property type="entry name" value="RNaseH-like_sf"/>
</dbReference>
<dbReference type="InterPro" id="IPR052035">
    <property type="entry name" value="ZnF_BED_domain_contain"/>
</dbReference>
<evidence type="ECO:0000313" key="7">
    <source>
        <dbReference type="EMBL" id="KAJ8941331.1"/>
    </source>
</evidence>
<keyword evidence="5" id="KW-0539">Nucleus</keyword>
<name>A0AAV8XQT1_9CUCU</name>
<dbReference type="PANTHER" id="PTHR46481">
    <property type="entry name" value="ZINC FINGER BED DOMAIN-CONTAINING PROTEIN 4"/>
    <property type="match status" value="1"/>
</dbReference>
<evidence type="ECO:0000259" key="6">
    <source>
        <dbReference type="Pfam" id="PF04937"/>
    </source>
</evidence>
<dbReference type="EMBL" id="JAPWTK010000378">
    <property type="protein sequence ID" value="KAJ8941331.1"/>
    <property type="molecule type" value="Genomic_DNA"/>
</dbReference>
<keyword evidence="8" id="KW-1185">Reference proteome</keyword>